<dbReference type="Pfam" id="PF02201">
    <property type="entry name" value="SWIB"/>
    <property type="match status" value="1"/>
</dbReference>
<gene>
    <name evidence="2" type="ORF">BCR37DRAFT_6679</name>
</gene>
<keyword evidence="3" id="KW-1185">Reference proteome</keyword>
<dbReference type="SUPFAM" id="SSF47592">
    <property type="entry name" value="SWIB/MDM2 domain"/>
    <property type="match status" value="1"/>
</dbReference>
<proteinExistence type="predicted"/>
<dbReference type="OMA" id="VMDSKHH"/>
<comment type="caution">
    <text evidence="2">The sequence shown here is derived from an EMBL/GenBank/DDBJ whole genome shotgun (WGS) entry which is preliminary data.</text>
</comment>
<dbReference type="InterPro" id="IPR003121">
    <property type="entry name" value="SWIB_MDM2_domain"/>
</dbReference>
<dbReference type="Proteomes" id="UP000193685">
    <property type="component" value="Unassembled WGS sequence"/>
</dbReference>
<dbReference type="RefSeq" id="XP_040728250.1">
    <property type="nucleotide sequence ID" value="XM_040872429.1"/>
</dbReference>
<accession>A0A1Y2FYK6</accession>
<sequence>MASYVASAPINSIALPKDIEHAMPAADHYNRLLAVEKRLDAAIARKRFDLQDSLNRPQKVKRTLRVWCTNICHDQAWQVMDDGMGMEMNHFDFENTAIPGWTLRVEGNILEVDTADNHKNAPLPQFTDLLRSVVIESATPTTDDAYTDGPLFEWHKKPQSVGQPPVASYPGIELKRNGDMDVDLRIKIGLDHLPEKYKLLPKLAKVLDISVDTRPGIITALWHYIRLHKLQDSDEKRLIHCDQNLQDIFGMERIFFPKVPELLNKHLEAVDPIILDFRVRTDKDVHHAPAWDIEVELEDPIRLQMLAALKNLAPPAAGHTTALLDEELIDLVTSVEHSISKREFMMSFSETPSLFLQDFLASQDHDLNVIMGEVRHADGEQARRASYYSAPESRQWLQESVFAYLAARQQ</sequence>
<dbReference type="STRING" id="56484.A0A1Y2FYK6"/>
<dbReference type="PANTHER" id="PTHR13844">
    <property type="entry name" value="SWI/SNF-RELATED MATRIX-ASSOCIATED ACTIN-DEPENDENT REGULATOR OF CHROMATIN SUBFAMILY D"/>
    <property type="match status" value="1"/>
</dbReference>
<dbReference type="PROSITE" id="PS51925">
    <property type="entry name" value="SWIB_MDM2"/>
    <property type="match status" value="1"/>
</dbReference>
<dbReference type="InterPro" id="IPR036885">
    <property type="entry name" value="SWIB_MDM2_dom_sf"/>
</dbReference>
<organism evidence="2 3">
    <name type="scientific">Protomyces lactucae-debilis</name>
    <dbReference type="NCBI Taxonomy" id="2754530"/>
    <lineage>
        <taxon>Eukaryota</taxon>
        <taxon>Fungi</taxon>
        <taxon>Dikarya</taxon>
        <taxon>Ascomycota</taxon>
        <taxon>Taphrinomycotina</taxon>
        <taxon>Taphrinomycetes</taxon>
        <taxon>Taphrinales</taxon>
        <taxon>Protomycetaceae</taxon>
        <taxon>Protomyces</taxon>
    </lineage>
</organism>
<dbReference type="InterPro" id="IPR019835">
    <property type="entry name" value="SWIB_domain"/>
</dbReference>
<dbReference type="CDD" id="cd10568">
    <property type="entry name" value="SWIB_like"/>
    <property type="match status" value="1"/>
</dbReference>
<dbReference type="SMART" id="SM00151">
    <property type="entry name" value="SWIB"/>
    <property type="match status" value="1"/>
</dbReference>
<evidence type="ECO:0000313" key="3">
    <source>
        <dbReference type="Proteomes" id="UP000193685"/>
    </source>
</evidence>
<dbReference type="EMBL" id="MCFI01000001">
    <property type="protein sequence ID" value="ORY87755.1"/>
    <property type="molecule type" value="Genomic_DNA"/>
</dbReference>
<dbReference type="Gene3D" id="1.10.245.10">
    <property type="entry name" value="SWIB/MDM2 domain"/>
    <property type="match status" value="1"/>
</dbReference>
<feature type="domain" description="DM2" evidence="1">
    <location>
        <begin position="192"/>
        <end position="269"/>
    </location>
</feature>
<name>A0A1Y2FYK6_PROLT</name>
<protein>
    <recommendedName>
        <fullName evidence="1">DM2 domain-containing protein</fullName>
    </recommendedName>
</protein>
<dbReference type="GeneID" id="63789028"/>
<dbReference type="AlphaFoldDB" id="A0A1Y2FYK6"/>
<evidence type="ECO:0000259" key="1">
    <source>
        <dbReference type="PROSITE" id="PS51925"/>
    </source>
</evidence>
<evidence type="ECO:0000313" key="2">
    <source>
        <dbReference type="EMBL" id="ORY87755.1"/>
    </source>
</evidence>
<dbReference type="OrthoDB" id="10263741at2759"/>
<reference evidence="2 3" key="1">
    <citation type="submission" date="2016-07" db="EMBL/GenBank/DDBJ databases">
        <title>Pervasive Adenine N6-methylation of Active Genes in Fungi.</title>
        <authorList>
            <consortium name="DOE Joint Genome Institute"/>
            <person name="Mondo S.J."/>
            <person name="Dannebaum R.O."/>
            <person name="Kuo R.C."/>
            <person name="Labutti K."/>
            <person name="Haridas S."/>
            <person name="Kuo A."/>
            <person name="Salamov A."/>
            <person name="Ahrendt S.R."/>
            <person name="Lipzen A."/>
            <person name="Sullivan W."/>
            <person name="Andreopoulos W.B."/>
            <person name="Clum A."/>
            <person name="Lindquist E."/>
            <person name="Daum C."/>
            <person name="Ramamoorthy G.K."/>
            <person name="Gryganskyi A."/>
            <person name="Culley D."/>
            <person name="Magnuson J.K."/>
            <person name="James T.Y."/>
            <person name="O'Malley M.A."/>
            <person name="Stajich J.E."/>
            <person name="Spatafora J.W."/>
            <person name="Visel A."/>
            <person name="Grigoriev I.V."/>
        </authorList>
    </citation>
    <scope>NUCLEOTIDE SEQUENCE [LARGE SCALE GENOMIC DNA]</scope>
    <source>
        <strain evidence="2 3">12-1054</strain>
    </source>
</reference>